<keyword evidence="4 8" id="KW-0547">Nucleotide-binding</keyword>
<comment type="caution">
    <text evidence="10">The sequence shown here is derived from an EMBL/GenBank/DDBJ whole genome shotgun (WGS) entry which is preliminary data.</text>
</comment>
<keyword evidence="10" id="KW-0548">Nucleotidyltransferase</keyword>
<feature type="domain" description="MobA-like NTP transferase" evidence="9">
    <location>
        <begin position="11"/>
        <end position="153"/>
    </location>
</feature>
<feature type="binding site" evidence="8">
    <location>
        <position position="98"/>
    </location>
    <ligand>
        <name>GTP</name>
        <dbReference type="ChEBI" id="CHEBI:37565"/>
    </ligand>
</feature>
<dbReference type="OrthoDB" id="9788394at2"/>
<comment type="domain">
    <text evidence="8">The N-terminal domain determines nucleotide recognition and specific binding, while the C-terminal domain determines the specific binding to the target protein.</text>
</comment>
<protein>
    <recommendedName>
        <fullName evidence="8">Probable molybdenum cofactor guanylyltransferase</fullName>
        <shortName evidence="8">MoCo guanylyltransferase</shortName>
        <ecNumber evidence="8">2.7.7.77</ecNumber>
    </recommendedName>
    <alternativeName>
        <fullName evidence="8">GTP:molybdopterin guanylyltransferase</fullName>
    </alternativeName>
    <alternativeName>
        <fullName evidence="8">Mo-MPT guanylyltransferase</fullName>
    </alternativeName>
    <alternativeName>
        <fullName evidence="8">Molybdopterin guanylyltransferase</fullName>
    </alternativeName>
    <alternativeName>
        <fullName evidence="8">Molybdopterin-guanine dinucleotide synthase</fullName>
        <shortName evidence="8">MGD synthase</shortName>
    </alternativeName>
</protein>
<dbReference type="GO" id="GO:0046872">
    <property type="term" value="F:metal ion binding"/>
    <property type="evidence" value="ECO:0007669"/>
    <property type="project" value="UniProtKB-KW"/>
</dbReference>
<dbReference type="InterPro" id="IPR013482">
    <property type="entry name" value="Molybde_CF_guanTrfase"/>
</dbReference>
<reference evidence="10 11" key="1">
    <citation type="submission" date="2019-07" db="EMBL/GenBank/DDBJ databases">
        <title>Insights of Desulfuromonas acetexigens electromicrobiology.</title>
        <authorList>
            <person name="Katuri K."/>
            <person name="Sapireddy V."/>
            <person name="Shaw D.R."/>
            <person name="Saikaly P."/>
        </authorList>
    </citation>
    <scope>NUCLEOTIDE SEQUENCE [LARGE SCALE GENOMIC DNA]</scope>
    <source>
        <strain evidence="10 11">2873</strain>
    </source>
</reference>
<sequence length="195" mass="21347">MKTVPFPDVTGVILAGGRSRRMGRDKATLEIGGKALIAGISELFGRLFPQTLIAGDRPDLARPNLPAYADAYPGSALGGLHTGLRHAETPYIFVAACDMPFVDEELIRALLEHRFGYDVILPGTPEGLEPLIACYGQNCLPVIRRQLQAGNFRILDIYPELRMRIVGPEELPDNWRTALTNINTPADLANAVRDN</sequence>
<evidence type="ECO:0000256" key="5">
    <source>
        <dbReference type="ARBA" id="ARBA00022842"/>
    </source>
</evidence>
<gene>
    <name evidence="8" type="primary">mobA</name>
    <name evidence="10" type="ORF">FL622_03400</name>
</gene>
<keyword evidence="11" id="KW-1185">Reference proteome</keyword>
<feature type="binding site" evidence="8">
    <location>
        <position position="26"/>
    </location>
    <ligand>
        <name>GTP</name>
        <dbReference type="ChEBI" id="CHEBI:37565"/>
    </ligand>
</feature>
<dbReference type="SUPFAM" id="SSF53448">
    <property type="entry name" value="Nucleotide-diphospho-sugar transferases"/>
    <property type="match status" value="1"/>
</dbReference>
<dbReference type="GO" id="GO:0061603">
    <property type="term" value="F:molybdenum cofactor guanylyltransferase activity"/>
    <property type="evidence" value="ECO:0007669"/>
    <property type="project" value="UniProtKB-EC"/>
</dbReference>
<comment type="caution">
    <text evidence="8">Lacks conserved residue(s) required for the propagation of feature annotation.</text>
</comment>
<keyword evidence="5 8" id="KW-0460">Magnesium</keyword>
<dbReference type="PANTHER" id="PTHR19136">
    <property type="entry name" value="MOLYBDENUM COFACTOR GUANYLYLTRANSFERASE"/>
    <property type="match status" value="1"/>
</dbReference>
<keyword evidence="7 8" id="KW-0501">Molybdenum cofactor biosynthesis</keyword>
<comment type="catalytic activity">
    <reaction evidence="8">
        <text>Mo-molybdopterin + GTP + H(+) = Mo-molybdopterin guanine dinucleotide + diphosphate</text>
        <dbReference type="Rhea" id="RHEA:34243"/>
        <dbReference type="ChEBI" id="CHEBI:15378"/>
        <dbReference type="ChEBI" id="CHEBI:33019"/>
        <dbReference type="ChEBI" id="CHEBI:37565"/>
        <dbReference type="ChEBI" id="CHEBI:71302"/>
        <dbReference type="ChEBI" id="CHEBI:71310"/>
        <dbReference type="EC" id="2.7.7.77"/>
    </reaction>
</comment>
<feature type="binding site" evidence="8">
    <location>
        <position position="70"/>
    </location>
    <ligand>
        <name>GTP</name>
        <dbReference type="ChEBI" id="CHEBI:37565"/>
    </ligand>
</feature>
<dbReference type="HAMAP" id="MF_00316">
    <property type="entry name" value="MobA"/>
    <property type="match status" value="1"/>
</dbReference>
<comment type="function">
    <text evidence="8">Transfers a GMP moiety from GTP to Mo-molybdopterin (Mo-MPT) cofactor (Moco or molybdenum cofactor) to form Mo-molybdopterin guanine dinucleotide (Mo-MGD) cofactor.</text>
</comment>
<evidence type="ECO:0000313" key="10">
    <source>
        <dbReference type="EMBL" id="TRO83405.1"/>
    </source>
</evidence>
<name>A0A550JJP5_9BACT</name>
<keyword evidence="3 8" id="KW-0479">Metal-binding</keyword>
<dbReference type="PANTHER" id="PTHR19136:SF81">
    <property type="entry name" value="MOLYBDENUM COFACTOR GUANYLYLTRANSFERASE"/>
    <property type="match status" value="1"/>
</dbReference>
<feature type="binding site" evidence="8">
    <location>
        <begin position="14"/>
        <end position="16"/>
    </location>
    <ligand>
        <name>GTP</name>
        <dbReference type="ChEBI" id="CHEBI:37565"/>
    </ligand>
</feature>
<evidence type="ECO:0000256" key="6">
    <source>
        <dbReference type="ARBA" id="ARBA00023134"/>
    </source>
</evidence>
<evidence type="ECO:0000256" key="7">
    <source>
        <dbReference type="ARBA" id="ARBA00023150"/>
    </source>
</evidence>
<feature type="binding site" evidence="8">
    <location>
        <position position="98"/>
    </location>
    <ligand>
        <name>Mg(2+)</name>
        <dbReference type="ChEBI" id="CHEBI:18420"/>
    </ligand>
</feature>
<keyword evidence="1 8" id="KW-0963">Cytoplasm</keyword>
<dbReference type="GO" id="GO:0005737">
    <property type="term" value="C:cytoplasm"/>
    <property type="evidence" value="ECO:0007669"/>
    <property type="project" value="UniProtKB-SubCell"/>
</dbReference>
<dbReference type="EMBL" id="VJVV01000002">
    <property type="protein sequence ID" value="TRO83405.1"/>
    <property type="molecule type" value="Genomic_DNA"/>
</dbReference>
<evidence type="ECO:0000256" key="1">
    <source>
        <dbReference type="ARBA" id="ARBA00022490"/>
    </source>
</evidence>
<dbReference type="Gene3D" id="3.90.550.10">
    <property type="entry name" value="Spore Coat Polysaccharide Biosynthesis Protein SpsA, Chain A"/>
    <property type="match status" value="1"/>
</dbReference>
<evidence type="ECO:0000256" key="8">
    <source>
        <dbReference type="HAMAP-Rule" id="MF_00316"/>
    </source>
</evidence>
<dbReference type="InterPro" id="IPR029044">
    <property type="entry name" value="Nucleotide-diphossugar_trans"/>
</dbReference>
<comment type="similarity">
    <text evidence="8">Belongs to the MobA family.</text>
</comment>
<dbReference type="GO" id="GO:0005525">
    <property type="term" value="F:GTP binding"/>
    <property type="evidence" value="ECO:0007669"/>
    <property type="project" value="UniProtKB-UniRule"/>
</dbReference>
<evidence type="ECO:0000259" key="9">
    <source>
        <dbReference type="Pfam" id="PF12804"/>
    </source>
</evidence>
<keyword evidence="2 8" id="KW-0808">Transferase</keyword>
<evidence type="ECO:0000256" key="4">
    <source>
        <dbReference type="ARBA" id="ARBA00022741"/>
    </source>
</evidence>
<evidence type="ECO:0000256" key="3">
    <source>
        <dbReference type="ARBA" id="ARBA00022723"/>
    </source>
</evidence>
<keyword evidence="6 8" id="KW-0342">GTP-binding</keyword>
<dbReference type="EC" id="2.7.7.77" evidence="8"/>
<dbReference type="CDD" id="cd02503">
    <property type="entry name" value="MobA"/>
    <property type="match status" value="1"/>
</dbReference>
<dbReference type="AlphaFoldDB" id="A0A550JJP5"/>
<organism evidence="10 11">
    <name type="scientific">Trichloromonas acetexigens</name>
    <dbReference type="NCBI Taxonomy" id="38815"/>
    <lineage>
        <taxon>Bacteria</taxon>
        <taxon>Pseudomonadati</taxon>
        <taxon>Thermodesulfobacteriota</taxon>
        <taxon>Desulfuromonadia</taxon>
        <taxon>Desulfuromonadales</taxon>
        <taxon>Trichloromonadaceae</taxon>
        <taxon>Trichloromonas</taxon>
    </lineage>
</organism>
<dbReference type="Pfam" id="PF12804">
    <property type="entry name" value="NTP_transf_3"/>
    <property type="match status" value="1"/>
</dbReference>
<comment type="cofactor">
    <cofactor evidence="8">
        <name>Mg(2+)</name>
        <dbReference type="ChEBI" id="CHEBI:18420"/>
    </cofactor>
</comment>
<dbReference type="Proteomes" id="UP000317155">
    <property type="component" value="Unassembled WGS sequence"/>
</dbReference>
<proteinExistence type="inferred from homology"/>
<evidence type="ECO:0000256" key="2">
    <source>
        <dbReference type="ARBA" id="ARBA00022679"/>
    </source>
</evidence>
<dbReference type="GO" id="GO:1902758">
    <property type="term" value="P:bis(molybdopterin guanine dinucleotide)molybdenum biosynthetic process"/>
    <property type="evidence" value="ECO:0007669"/>
    <property type="project" value="TreeGrafter"/>
</dbReference>
<dbReference type="InterPro" id="IPR025877">
    <property type="entry name" value="MobA-like_NTP_Trfase"/>
</dbReference>
<comment type="subcellular location">
    <subcellularLocation>
        <location evidence="8">Cytoplasm</location>
    </subcellularLocation>
</comment>
<accession>A0A550JJP5</accession>
<evidence type="ECO:0000313" key="11">
    <source>
        <dbReference type="Proteomes" id="UP000317155"/>
    </source>
</evidence>